<feature type="domain" description="Beta-lactamase-related" evidence="1">
    <location>
        <begin position="59"/>
        <end position="346"/>
    </location>
</feature>
<comment type="caution">
    <text evidence="2">The sequence shown here is derived from an EMBL/GenBank/DDBJ whole genome shotgun (WGS) entry which is preliminary data.</text>
</comment>
<dbReference type="InterPro" id="IPR012338">
    <property type="entry name" value="Beta-lactam/transpept-like"/>
</dbReference>
<accession>A0A1E5GYQ1</accession>
<evidence type="ECO:0000259" key="1">
    <source>
        <dbReference type="Pfam" id="PF00144"/>
    </source>
</evidence>
<evidence type="ECO:0000313" key="3">
    <source>
        <dbReference type="Proteomes" id="UP000095094"/>
    </source>
</evidence>
<evidence type="ECO:0000313" key="2">
    <source>
        <dbReference type="EMBL" id="OEG17861.1"/>
    </source>
</evidence>
<dbReference type="PANTHER" id="PTHR46825:SF9">
    <property type="entry name" value="BETA-LACTAMASE-RELATED DOMAIN-CONTAINING PROTEIN"/>
    <property type="match status" value="1"/>
</dbReference>
<dbReference type="EMBL" id="MIJY01000009">
    <property type="protein sequence ID" value="OEG17861.1"/>
    <property type="molecule type" value="Genomic_DNA"/>
</dbReference>
<dbReference type="InterPro" id="IPR050491">
    <property type="entry name" value="AmpC-like"/>
</dbReference>
<dbReference type="AlphaFoldDB" id="A0A1E5GYQ1"/>
<protein>
    <submittedName>
        <fullName evidence="2">Serine hydrolase</fullName>
    </submittedName>
</protein>
<keyword evidence="3" id="KW-1185">Reference proteome</keyword>
<proteinExistence type="predicted"/>
<reference evidence="3" key="1">
    <citation type="submission" date="2016-09" db="EMBL/GenBank/DDBJ databases">
        <authorList>
            <person name="Gulvik C.A."/>
        </authorList>
    </citation>
    <scope>NUCLEOTIDE SEQUENCE [LARGE SCALE GENOMIC DNA]</scope>
    <source>
        <strain evidence="3">LMG 8895</strain>
    </source>
</reference>
<keyword evidence="2" id="KW-0378">Hydrolase</keyword>
<dbReference type="Proteomes" id="UP000095094">
    <property type="component" value="Unassembled WGS sequence"/>
</dbReference>
<name>A0A1E5GYQ1_9ENTE</name>
<gene>
    <name evidence="2" type="ORF">BCR25_17685</name>
</gene>
<dbReference type="Gene3D" id="3.40.710.10">
    <property type="entry name" value="DD-peptidase/beta-lactamase superfamily"/>
    <property type="match status" value="1"/>
</dbReference>
<dbReference type="GO" id="GO:0016787">
    <property type="term" value="F:hydrolase activity"/>
    <property type="evidence" value="ECO:0007669"/>
    <property type="project" value="UniProtKB-KW"/>
</dbReference>
<dbReference type="InterPro" id="IPR001466">
    <property type="entry name" value="Beta-lactam-related"/>
</dbReference>
<dbReference type="RefSeq" id="WP_069662874.1">
    <property type="nucleotide sequence ID" value="NZ_JBHUJJ010000001.1"/>
</dbReference>
<dbReference type="Pfam" id="PF00144">
    <property type="entry name" value="Beta-lactamase"/>
    <property type="match status" value="1"/>
</dbReference>
<organism evidence="2 3">
    <name type="scientific">Enterococcus termitis</name>
    <dbReference type="NCBI Taxonomy" id="332950"/>
    <lineage>
        <taxon>Bacteria</taxon>
        <taxon>Bacillati</taxon>
        <taxon>Bacillota</taxon>
        <taxon>Bacilli</taxon>
        <taxon>Lactobacillales</taxon>
        <taxon>Enterococcaceae</taxon>
        <taxon>Enterococcus</taxon>
    </lineage>
</organism>
<sequence>MTKQSKRWLAIGAVCGLFFLLGVHFFSVQHVEPAKMPKVVQSATKEDRANIDLLIDKAHVKGTVLLIDQGTIFYEKSYGYADQKHQKKNRNESIYPIASLQKIITGAVVLELVKDGILTLDMTLDKFYPEIERSGQITINDLLSHTSGIDLPEEEPEYLLKDQKSQINYALKELTVNQNKEFLYTNGNYTLLAGIISASLKQPYEEVIQERVIDKLALKHTYFWDHLPESESLPVPYIHTTQDYQPDSFPSSKKLFSSLLGAGNMYMSVEDFWLFTQSLVNGQLYTQNEYEELAQVKKEGYRSGMIYFDNLNYSEGSLGGYNTVIYGDQDKQRMVILFANQSGEYGMRELSQQLYQLLPAEE</sequence>
<dbReference type="PANTHER" id="PTHR46825">
    <property type="entry name" value="D-ALANYL-D-ALANINE-CARBOXYPEPTIDASE/ENDOPEPTIDASE AMPH"/>
    <property type="match status" value="1"/>
</dbReference>
<dbReference type="SUPFAM" id="SSF56601">
    <property type="entry name" value="beta-lactamase/transpeptidase-like"/>
    <property type="match status" value="1"/>
</dbReference>